<proteinExistence type="predicted"/>
<evidence type="ECO:0000313" key="1">
    <source>
        <dbReference type="EMBL" id="PSH67827.1"/>
    </source>
</evidence>
<organism evidence="1 2">
    <name type="scientific">Phyllobacterium brassicacearum</name>
    <dbReference type="NCBI Taxonomy" id="314235"/>
    <lineage>
        <taxon>Bacteria</taxon>
        <taxon>Pseudomonadati</taxon>
        <taxon>Pseudomonadota</taxon>
        <taxon>Alphaproteobacteria</taxon>
        <taxon>Hyphomicrobiales</taxon>
        <taxon>Phyllobacteriaceae</taxon>
        <taxon>Phyllobacterium</taxon>
    </lineage>
</organism>
<dbReference type="EMBL" id="PGGO01000012">
    <property type="protein sequence ID" value="PSH67827.1"/>
    <property type="molecule type" value="Genomic_DNA"/>
</dbReference>
<evidence type="ECO:0000313" key="2">
    <source>
        <dbReference type="Proteomes" id="UP000241444"/>
    </source>
</evidence>
<keyword evidence="2" id="KW-1185">Reference proteome</keyword>
<comment type="caution">
    <text evidence="1">The sequence shown here is derived from an EMBL/GenBank/DDBJ whole genome shotgun (WGS) entry which is preliminary data.</text>
</comment>
<sequence>MFLPDGGSMANIRRAPRHAELFCFIRLAIPLRRIVYIWLTMRAQDFAWQNGVSIQPWHRPPASGISTKITSNEGALRGKRLRSYSSRSRIDYDSVNALGAGMLETSEPSLQVMVKLHNW</sequence>
<name>A0A2P7BMZ0_9HYPH</name>
<dbReference type="Proteomes" id="UP000241444">
    <property type="component" value="Unassembled WGS sequence"/>
</dbReference>
<gene>
    <name evidence="1" type="ORF">CU102_16620</name>
</gene>
<accession>A0A2P7BMZ0</accession>
<dbReference type="AlphaFoldDB" id="A0A2P7BMZ0"/>
<reference evidence="2" key="1">
    <citation type="submission" date="2017-11" db="EMBL/GenBank/DDBJ databases">
        <authorList>
            <person name="Kuznetsova I."/>
            <person name="Sazanova A."/>
            <person name="Chirak E."/>
            <person name="Safronova V."/>
            <person name="Willems A."/>
        </authorList>
    </citation>
    <scope>NUCLEOTIDE SEQUENCE [LARGE SCALE GENOMIC DNA]</scope>
    <source>
        <strain evidence="2">STM 196</strain>
    </source>
</reference>
<protein>
    <submittedName>
        <fullName evidence="1">Uncharacterized protein</fullName>
    </submittedName>
</protein>